<evidence type="ECO:0000313" key="5">
    <source>
        <dbReference type="EMBL" id="PKI48038.1"/>
    </source>
</evidence>
<dbReference type="Pfam" id="PF25597">
    <property type="entry name" value="SH3_retrovirus"/>
    <property type="match status" value="1"/>
</dbReference>
<dbReference type="InterPro" id="IPR054722">
    <property type="entry name" value="PolX-like_BBD"/>
</dbReference>
<keyword evidence="2" id="KW-0479">Metal-binding</keyword>
<dbReference type="PANTHER" id="PTHR42648:SF28">
    <property type="entry name" value="TRANSPOSON-ENCODED PROTEIN WITH RIBONUCLEASE H-LIKE AND RETROVIRUS ZINC FINGER-LIKE DOMAINS"/>
    <property type="match status" value="1"/>
</dbReference>
<evidence type="ECO:0000313" key="6">
    <source>
        <dbReference type="Proteomes" id="UP000233551"/>
    </source>
</evidence>
<dbReference type="Gene3D" id="3.30.420.10">
    <property type="entry name" value="Ribonuclease H-like superfamily/Ribonuclease H"/>
    <property type="match status" value="1"/>
</dbReference>
<dbReference type="PROSITE" id="PS50994">
    <property type="entry name" value="INTEGRASE"/>
    <property type="match status" value="1"/>
</dbReference>
<dbReference type="InterPro" id="IPR057670">
    <property type="entry name" value="SH3_retrovirus"/>
</dbReference>
<dbReference type="InterPro" id="IPR036397">
    <property type="entry name" value="RNaseH_sf"/>
</dbReference>
<evidence type="ECO:0000256" key="3">
    <source>
        <dbReference type="ARBA" id="ARBA00022801"/>
    </source>
</evidence>
<dbReference type="Pfam" id="PF22936">
    <property type="entry name" value="Pol_BBD"/>
    <property type="match status" value="1"/>
</dbReference>
<protein>
    <recommendedName>
        <fullName evidence="4">Integrase catalytic domain-containing protein</fullName>
    </recommendedName>
</protein>
<dbReference type="GO" id="GO:0008233">
    <property type="term" value="F:peptidase activity"/>
    <property type="evidence" value="ECO:0007669"/>
    <property type="project" value="UniProtKB-KW"/>
</dbReference>
<dbReference type="InterPro" id="IPR001584">
    <property type="entry name" value="Integrase_cat-core"/>
</dbReference>
<organism evidence="5 6">
    <name type="scientific">Punica granatum</name>
    <name type="common">Pomegranate</name>
    <dbReference type="NCBI Taxonomy" id="22663"/>
    <lineage>
        <taxon>Eukaryota</taxon>
        <taxon>Viridiplantae</taxon>
        <taxon>Streptophyta</taxon>
        <taxon>Embryophyta</taxon>
        <taxon>Tracheophyta</taxon>
        <taxon>Spermatophyta</taxon>
        <taxon>Magnoliopsida</taxon>
        <taxon>eudicotyledons</taxon>
        <taxon>Gunneridae</taxon>
        <taxon>Pentapetalae</taxon>
        <taxon>rosids</taxon>
        <taxon>malvids</taxon>
        <taxon>Myrtales</taxon>
        <taxon>Lythraceae</taxon>
        <taxon>Punica</taxon>
    </lineage>
</organism>
<dbReference type="AlphaFoldDB" id="A0A2I0IVK3"/>
<dbReference type="GO" id="GO:0003676">
    <property type="term" value="F:nucleic acid binding"/>
    <property type="evidence" value="ECO:0007669"/>
    <property type="project" value="InterPro"/>
</dbReference>
<dbReference type="PANTHER" id="PTHR42648">
    <property type="entry name" value="TRANSPOSASE, PUTATIVE-RELATED"/>
    <property type="match status" value="1"/>
</dbReference>
<keyword evidence="6" id="KW-1185">Reference proteome</keyword>
<dbReference type="Pfam" id="PF14223">
    <property type="entry name" value="Retrotran_gag_2"/>
    <property type="match status" value="1"/>
</dbReference>
<dbReference type="STRING" id="22663.A0A2I0IVK3"/>
<sequence>MDLFNQIIIDLQNVEVEVDDEDQALLLLCSLPESYENLVDTMSYGCSYHMYLNRELFTMYEKIRGGKVLMGNNNACRVIGIATVWVKMFDRKTRTSYNVRHVPRLKKSLTRLGTLDSLGYKYKGKCGVLKVSRGAFVVINGLYILKVRVYFIKYKSGVFLKFKCWKALVERQTKKPVKLLRTDNGLEFYSDEFNKFCGEQEIVRHRPVLGTPQQNSVADWMNMTILERTRSMLLCVGLGNEFSAEACNTTAYLINRSPSTVIECVTPNEKWTGSSINYTDLKVFGYPTYAHVRKGKLDSRAKKCIFIGYVDGSYGQANLVAYALSVAEEIEGDDSLSYMEAIQNRDWVQRGVAMIEEMESFRKNQMWKLVKPPKNQKIMECKWVYRKNEGIMRLETSRVQLALVALYDLELEQLNVKITFLHEELEKRIYMKQPDKLVPGKEDHVYLLKKSLYELKQSLRQWYKKFYSFMCNNGFSINKYDFCVHVKKLQDGSYIYLLLYVDDMLIAAKNRDEINMLKSRLNVEFEMKDLGAAKKDTWHGDMHGHSCGDIIPIS</sequence>
<keyword evidence="1" id="KW-0645">Protease</keyword>
<comment type="caution">
    <text evidence="5">The sequence shown here is derived from an EMBL/GenBank/DDBJ whole genome shotgun (WGS) entry which is preliminary data.</text>
</comment>
<dbReference type="InterPro" id="IPR013103">
    <property type="entry name" value="RVT_2"/>
</dbReference>
<evidence type="ECO:0000256" key="2">
    <source>
        <dbReference type="ARBA" id="ARBA00022723"/>
    </source>
</evidence>
<dbReference type="InterPro" id="IPR012337">
    <property type="entry name" value="RNaseH-like_sf"/>
</dbReference>
<dbReference type="GO" id="GO:0006508">
    <property type="term" value="P:proteolysis"/>
    <property type="evidence" value="ECO:0007669"/>
    <property type="project" value="UniProtKB-KW"/>
</dbReference>
<accession>A0A2I0IVK3</accession>
<dbReference type="Proteomes" id="UP000233551">
    <property type="component" value="Unassembled WGS sequence"/>
</dbReference>
<feature type="domain" description="Integrase catalytic" evidence="4">
    <location>
        <begin position="99"/>
        <end position="275"/>
    </location>
</feature>
<dbReference type="EMBL" id="PGOL01002437">
    <property type="protein sequence ID" value="PKI48038.1"/>
    <property type="molecule type" value="Genomic_DNA"/>
</dbReference>
<evidence type="ECO:0000259" key="4">
    <source>
        <dbReference type="PROSITE" id="PS50994"/>
    </source>
</evidence>
<proteinExistence type="predicted"/>
<reference evidence="5 6" key="1">
    <citation type="submission" date="2017-11" db="EMBL/GenBank/DDBJ databases">
        <title>De-novo sequencing of pomegranate (Punica granatum L.) genome.</title>
        <authorList>
            <person name="Akparov Z."/>
            <person name="Amiraslanov A."/>
            <person name="Hajiyeva S."/>
            <person name="Abbasov M."/>
            <person name="Kaur K."/>
            <person name="Hamwieh A."/>
            <person name="Solovyev V."/>
            <person name="Salamov A."/>
            <person name="Braich B."/>
            <person name="Kosarev P."/>
            <person name="Mahmoud A."/>
            <person name="Hajiyev E."/>
            <person name="Babayeva S."/>
            <person name="Izzatullayeva V."/>
            <person name="Mammadov A."/>
            <person name="Mammadov A."/>
            <person name="Sharifova S."/>
            <person name="Ojaghi J."/>
            <person name="Eynullazada K."/>
            <person name="Bayramov B."/>
            <person name="Abdulazimova A."/>
            <person name="Shahmuradov I."/>
        </authorList>
    </citation>
    <scope>NUCLEOTIDE SEQUENCE [LARGE SCALE GENOMIC DNA]</scope>
    <source>
        <strain evidence="6">cv. AG2017</strain>
        <tissue evidence="5">Leaf</tissue>
    </source>
</reference>
<name>A0A2I0IVK3_PUNGR</name>
<dbReference type="InterPro" id="IPR039537">
    <property type="entry name" value="Retrotran_Ty1/copia-like"/>
</dbReference>
<dbReference type="GO" id="GO:0046872">
    <property type="term" value="F:metal ion binding"/>
    <property type="evidence" value="ECO:0007669"/>
    <property type="project" value="UniProtKB-KW"/>
</dbReference>
<gene>
    <name evidence="5" type="ORF">CRG98_031555</name>
</gene>
<keyword evidence="3" id="KW-0378">Hydrolase</keyword>
<evidence type="ECO:0000256" key="1">
    <source>
        <dbReference type="ARBA" id="ARBA00022670"/>
    </source>
</evidence>
<dbReference type="GO" id="GO:0015074">
    <property type="term" value="P:DNA integration"/>
    <property type="evidence" value="ECO:0007669"/>
    <property type="project" value="InterPro"/>
</dbReference>
<dbReference type="Pfam" id="PF07727">
    <property type="entry name" value="RVT_2"/>
    <property type="match status" value="1"/>
</dbReference>
<dbReference type="SUPFAM" id="SSF53098">
    <property type="entry name" value="Ribonuclease H-like"/>
    <property type="match status" value="1"/>
</dbReference>